<dbReference type="EMBL" id="KC121006">
    <property type="protein sequence ID" value="AFZ64049.1"/>
    <property type="molecule type" value="Genomic_DNA"/>
</dbReference>
<evidence type="ECO:0000313" key="2">
    <source>
        <dbReference type="EMBL" id="AFZ64049.1"/>
    </source>
</evidence>
<name>T1QE22_9EUKA</name>
<accession>T1QE22</accession>
<evidence type="ECO:0000256" key="1">
    <source>
        <dbReference type="SAM" id="Phobius"/>
    </source>
</evidence>
<keyword evidence="1" id="KW-1133">Transmembrane helix</keyword>
<feature type="transmembrane region" description="Helical" evidence="1">
    <location>
        <begin position="6"/>
        <end position="25"/>
    </location>
</feature>
<proteinExistence type="predicted"/>
<keyword evidence="1" id="KW-0812">Transmembrane</keyword>
<gene>
    <name evidence="2" type="primary">orf245</name>
</gene>
<reference evidence="2" key="1">
    <citation type="journal article" date="2013" name="Protist Genomics">
        <title>The complete mitochondrial genome from an unidentified Phalansterium species.</title>
        <authorList>
            <person name="Pombert J.-F."/>
            <person name="Smirnov A."/>
            <person name="James E.R."/>
            <person name="Janouskovec J."/>
            <person name="Gray M.W."/>
            <person name="Keeling P.J."/>
        </authorList>
    </citation>
    <scope>NUCLEOTIDE SEQUENCE</scope>
    <source>
        <strain evidence="2">UTEX1284</strain>
    </source>
</reference>
<geneLocation type="mitochondrion" evidence="2"/>
<protein>
    <submittedName>
        <fullName evidence="2">Uncharacterized protein</fullName>
    </submittedName>
</protein>
<keyword evidence="1" id="KW-0472">Membrane</keyword>
<organism evidence="2">
    <name type="scientific">Phalansterium sp. PJK-2012</name>
    <dbReference type="NCBI Taxonomy" id="1267188"/>
    <lineage>
        <taxon>Eukaryota</taxon>
        <taxon>Amoebozoa</taxon>
        <taxon>Evosea</taxon>
        <taxon>Variosea</taxon>
        <taxon>Phalansterium</taxon>
    </lineage>
</organism>
<keyword evidence="2" id="KW-0496">Mitochondrion</keyword>
<sequence>MAKYYYILIYFWFFFLTIVTAGAYFEQLARLSLRQLFVKVFEDEDGNCDNWTERPPTKEELEKTDLPFNQMLVFQEKVYSIKEGKFVDIWVTCLIQQGDKNSLLKKGIYFNVSTTPKPSIIIRASQLQGSKVPEYSGDPEGLARRSGFFYITYGLNNIRPASVSVAIWNIGNGVMDEKARNEMLDYINYAQLNIINLNNPQFSFYDSNDQESVDLFFSKTVSIAKQFIAIFVMNEKDWDPSRKLE</sequence>
<dbReference type="AlphaFoldDB" id="T1QE22"/>